<dbReference type="AlphaFoldDB" id="A0A1G4VGB7"/>
<organism evidence="3 4">
    <name type="scientific">Flavobacterium saliperosum</name>
    <dbReference type="NCBI Taxonomy" id="329186"/>
    <lineage>
        <taxon>Bacteria</taxon>
        <taxon>Pseudomonadati</taxon>
        <taxon>Bacteroidota</taxon>
        <taxon>Flavobacteriia</taxon>
        <taxon>Flavobacteriales</taxon>
        <taxon>Flavobacteriaceae</taxon>
        <taxon>Flavobacterium</taxon>
    </lineage>
</organism>
<keyword evidence="2" id="KW-0732">Signal</keyword>
<evidence type="ECO:0000313" key="4">
    <source>
        <dbReference type="Proteomes" id="UP000182124"/>
    </source>
</evidence>
<dbReference type="Proteomes" id="UP000182124">
    <property type="component" value="Unassembled WGS sequence"/>
</dbReference>
<evidence type="ECO:0008006" key="5">
    <source>
        <dbReference type="Google" id="ProtNLM"/>
    </source>
</evidence>
<feature type="signal peptide" evidence="2">
    <location>
        <begin position="1"/>
        <end position="21"/>
    </location>
</feature>
<feature type="chain" id="PRO_5010245110" description="Secreted protein" evidence="2">
    <location>
        <begin position="22"/>
        <end position="226"/>
    </location>
</feature>
<gene>
    <name evidence="3" type="ORF">SAMN02927925_00883</name>
</gene>
<proteinExistence type="predicted"/>
<evidence type="ECO:0000256" key="2">
    <source>
        <dbReference type="SAM" id="SignalP"/>
    </source>
</evidence>
<dbReference type="RefSeq" id="WP_023576473.1">
    <property type="nucleotide sequence ID" value="NZ_CBCSBQ010000016.1"/>
</dbReference>
<protein>
    <recommendedName>
        <fullName evidence="5">Secreted protein</fullName>
    </recommendedName>
</protein>
<feature type="compositionally biased region" description="Basic and acidic residues" evidence="1">
    <location>
        <begin position="105"/>
        <end position="115"/>
    </location>
</feature>
<dbReference type="EMBL" id="FMTY01000002">
    <property type="protein sequence ID" value="SCX05773.1"/>
    <property type="molecule type" value="Genomic_DNA"/>
</dbReference>
<name>A0A1G4VGB7_9FLAO</name>
<evidence type="ECO:0000256" key="1">
    <source>
        <dbReference type="SAM" id="MobiDB-lite"/>
    </source>
</evidence>
<sequence length="226" mass="25471">MRFFYALLIVLFFSVSGFSQPDNGKKTVVIPRIKDPEVPANRIPAKSDAPRFKSMDFSDSVLDKDKPLTFPKEGKKPIQIGQLPETKQEKFASPYEIPKNALPKSEGDGHSKDFRRNQDFGEIRTKGNSIKILLRDYGAIDGDVVKITVNNIVYTPRISLEEYRNSVVIGLVEGFNYFEIEALNEGTSSPNTGEFIYLDDKGEVLKADQWGLSTGFKARLMIIKEK</sequence>
<dbReference type="STRING" id="329186.SAMN02927925_00883"/>
<evidence type="ECO:0000313" key="3">
    <source>
        <dbReference type="EMBL" id="SCX05773.1"/>
    </source>
</evidence>
<dbReference type="eggNOG" id="ENOG5032TAN">
    <property type="taxonomic scope" value="Bacteria"/>
</dbReference>
<feature type="region of interest" description="Disordered" evidence="1">
    <location>
        <begin position="94"/>
        <end position="115"/>
    </location>
</feature>
<reference evidence="3 4" key="1">
    <citation type="submission" date="2016-10" db="EMBL/GenBank/DDBJ databases">
        <authorList>
            <person name="de Groot N.N."/>
        </authorList>
    </citation>
    <scope>NUCLEOTIDE SEQUENCE [LARGE SCALE GENOMIC DNA]</scope>
    <source>
        <strain evidence="3 4">CGMCC 1.3801</strain>
    </source>
</reference>
<accession>A0A1G4VGB7</accession>